<dbReference type="Proteomes" id="UP000201613">
    <property type="component" value="Unassembled WGS sequence"/>
</dbReference>
<dbReference type="EMBL" id="FXZK01000016">
    <property type="protein sequence ID" value="SMY10024.1"/>
    <property type="molecule type" value="Genomic_DNA"/>
</dbReference>
<dbReference type="PANTHER" id="PTHR30319">
    <property type="entry name" value="PHENYLACETIC ACID REGULATOR-RELATED TRANSCRIPTIONAL REPRESSOR"/>
    <property type="match status" value="1"/>
</dbReference>
<dbReference type="PANTHER" id="PTHR30319:SF1">
    <property type="entry name" value="TRANSCRIPTIONAL REPRESSOR PAAX"/>
    <property type="match status" value="1"/>
</dbReference>
<dbReference type="Gene3D" id="1.20.58.1460">
    <property type="match status" value="1"/>
</dbReference>
<organism evidence="3 4">
    <name type="scientific">Flavimaricola marinus</name>
    <dbReference type="NCBI Taxonomy" id="1819565"/>
    <lineage>
        <taxon>Bacteria</taxon>
        <taxon>Pseudomonadati</taxon>
        <taxon>Pseudomonadota</taxon>
        <taxon>Alphaproteobacteria</taxon>
        <taxon>Rhodobacterales</taxon>
        <taxon>Paracoccaceae</taxon>
        <taxon>Flavimaricola</taxon>
    </lineage>
</organism>
<feature type="domain" description="Transcriptional repressor PaaX-like C-terminal" evidence="2">
    <location>
        <begin position="180"/>
        <end position="229"/>
    </location>
</feature>
<evidence type="ECO:0000313" key="3">
    <source>
        <dbReference type="EMBL" id="SMY10024.1"/>
    </source>
</evidence>
<dbReference type="RefSeq" id="WP_093994190.1">
    <property type="nucleotide sequence ID" value="NZ_FXZK01000016.1"/>
</dbReference>
<dbReference type="Pfam" id="PF07848">
    <property type="entry name" value="PaaX"/>
    <property type="match status" value="1"/>
</dbReference>
<dbReference type="InterPro" id="IPR036388">
    <property type="entry name" value="WH-like_DNA-bd_sf"/>
</dbReference>
<dbReference type="InterPro" id="IPR012906">
    <property type="entry name" value="PaaX-like_N"/>
</dbReference>
<reference evidence="3 4" key="1">
    <citation type="submission" date="2017-05" db="EMBL/GenBank/DDBJ databases">
        <authorList>
            <person name="Song R."/>
            <person name="Chenine A.L."/>
            <person name="Ruprecht R.M."/>
        </authorList>
    </citation>
    <scope>NUCLEOTIDE SEQUENCE [LARGE SCALE GENOMIC DNA]</scope>
    <source>
        <strain evidence="3 4">CECT 8899</strain>
    </source>
</reference>
<protein>
    <submittedName>
        <fullName evidence="3">Transcriptional repressor PaaX</fullName>
    </submittedName>
</protein>
<dbReference type="InterPro" id="IPR013225">
    <property type="entry name" value="PaaX_C"/>
</dbReference>
<evidence type="ECO:0000259" key="2">
    <source>
        <dbReference type="Pfam" id="PF08223"/>
    </source>
</evidence>
<dbReference type="SUPFAM" id="SSF46785">
    <property type="entry name" value="Winged helix' DNA-binding domain"/>
    <property type="match status" value="1"/>
</dbReference>
<evidence type="ECO:0000259" key="1">
    <source>
        <dbReference type="Pfam" id="PF07848"/>
    </source>
</evidence>
<dbReference type="Gene3D" id="1.10.10.10">
    <property type="entry name" value="Winged helix-like DNA-binding domain superfamily/Winged helix DNA-binding domain"/>
    <property type="match status" value="1"/>
</dbReference>
<dbReference type="OrthoDB" id="2270427at2"/>
<dbReference type="GO" id="GO:0006351">
    <property type="term" value="P:DNA-templated transcription"/>
    <property type="evidence" value="ECO:0007669"/>
    <property type="project" value="TreeGrafter"/>
</dbReference>
<dbReference type="Gene3D" id="3.30.70.2670">
    <property type="match status" value="1"/>
</dbReference>
<feature type="domain" description="Transcriptional repressor PaaX-like N-terminal" evidence="1">
    <location>
        <begin position="22"/>
        <end position="88"/>
    </location>
</feature>
<proteinExistence type="predicted"/>
<gene>
    <name evidence="3" type="primary">paaX</name>
    <name evidence="3" type="ORF">LOM8899_04198</name>
</gene>
<keyword evidence="4" id="KW-1185">Reference proteome</keyword>
<dbReference type="InterPro" id="IPR036390">
    <property type="entry name" value="WH_DNA-bd_sf"/>
</dbReference>
<dbReference type="Pfam" id="PF08223">
    <property type="entry name" value="PaaX_C"/>
    <property type="match status" value="1"/>
</dbReference>
<evidence type="ECO:0000313" key="4">
    <source>
        <dbReference type="Proteomes" id="UP000201613"/>
    </source>
</evidence>
<name>A0A238LKV2_9RHOB</name>
<accession>A0A238LKV2</accession>
<sequence>MTDRFETAVDLLIGEKPPKVWSLLITVFGELAQGEDQEISGLLLSRLTKMMRVRPEANRVALHRLRKDGWLESRKSGRNSYYALTARGRAETASASPRIYGEKASADLAWLWLIGPTTLADEDSRACTFVSSDIALATRPAQGPDVASLPVHEVAALPDWIKAQLCTEALLALGADVRDAFSEVVAMELQGAVLDATQIAVLRVLIVHGWRRIILRTPELPDELLPDRLELRLIRDLKSELLRCLPSDGLAALEG</sequence>
<dbReference type="AlphaFoldDB" id="A0A238LKV2"/>